<dbReference type="Pfam" id="PF22091">
    <property type="entry name" value="DUF6941"/>
    <property type="match status" value="1"/>
</dbReference>
<reference evidence="2" key="1">
    <citation type="submission" date="2018-05" db="EMBL/GenBank/DDBJ databases">
        <authorList>
            <person name="Lanie J.A."/>
            <person name="Ng W.-L."/>
            <person name="Kazmierczak K.M."/>
            <person name="Andrzejewski T.M."/>
            <person name="Davidsen T.M."/>
            <person name="Wayne K.J."/>
            <person name="Tettelin H."/>
            <person name="Glass J.I."/>
            <person name="Rusch D."/>
            <person name="Podicherti R."/>
            <person name="Tsui H.-C.T."/>
            <person name="Winkler M.E."/>
        </authorList>
    </citation>
    <scope>NUCLEOTIDE SEQUENCE</scope>
</reference>
<dbReference type="AlphaFoldDB" id="A0A382TFB2"/>
<name>A0A382TFB2_9ZZZZ</name>
<dbReference type="InterPro" id="IPR054221">
    <property type="entry name" value="DUF6941"/>
</dbReference>
<evidence type="ECO:0000313" key="2">
    <source>
        <dbReference type="EMBL" id="SVD20101.1"/>
    </source>
</evidence>
<sequence>MCEEVRQEATGNPMLIGVLTGLVVPQLPATAHQIACFNRWTAGVGEFTENVKIIAPDASTTLCENKIKYGLKRPEDILTNVHLFRNVEFKEPGFYQVEINVDDVLKLRYPFPVNLVPPNNQGREQTADDDPPQRQ</sequence>
<feature type="region of interest" description="Disordered" evidence="1">
    <location>
        <begin position="116"/>
        <end position="135"/>
    </location>
</feature>
<organism evidence="2">
    <name type="scientific">marine metagenome</name>
    <dbReference type="NCBI Taxonomy" id="408172"/>
    <lineage>
        <taxon>unclassified sequences</taxon>
        <taxon>metagenomes</taxon>
        <taxon>ecological metagenomes</taxon>
    </lineage>
</organism>
<dbReference type="EMBL" id="UINC01135757">
    <property type="protein sequence ID" value="SVD20101.1"/>
    <property type="molecule type" value="Genomic_DNA"/>
</dbReference>
<accession>A0A382TFB2</accession>
<evidence type="ECO:0000256" key="1">
    <source>
        <dbReference type="SAM" id="MobiDB-lite"/>
    </source>
</evidence>
<protein>
    <submittedName>
        <fullName evidence="2">Uncharacterized protein</fullName>
    </submittedName>
</protein>
<gene>
    <name evidence="2" type="ORF">METZ01_LOCUS372955</name>
</gene>
<proteinExistence type="predicted"/>